<dbReference type="Pfam" id="PF17829">
    <property type="entry name" value="GH115_C"/>
    <property type="match status" value="1"/>
</dbReference>
<gene>
    <name evidence="2" type="ORF">LAESUDRAFT_762560</name>
</gene>
<evidence type="ECO:0000259" key="1">
    <source>
        <dbReference type="Pfam" id="PF17829"/>
    </source>
</evidence>
<dbReference type="InterPro" id="IPR041437">
    <property type="entry name" value="GH115_C"/>
</dbReference>
<evidence type="ECO:0000313" key="2">
    <source>
        <dbReference type="EMBL" id="KZT02664.1"/>
    </source>
</evidence>
<dbReference type="GeneID" id="63830152"/>
<dbReference type="GO" id="GO:0016787">
    <property type="term" value="F:hydrolase activity"/>
    <property type="evidence" value="ECO:0007669"/>
    <property type="project" value="UniProtKB-KW"/>
</dbReference>
<dbReference type="PANTHER" id="PTHR37842">
    <property type="match status" value="1"/>
</dbReference>
<dbReference type="Proteomes" id="UP000076871">
    <property type="component" value="Unassembled WGS sequence"/>
</dbReference>
<feature type="domain" description="Gylcosyl hydrolase 115 C-terminal" evidence="1">
    <location>
        <begin position="116"/>
        <end position="230"/>
    </location>
</feature>
<dbReference type="Gene3D" id="2.60.120.1620">
    <property type="match status" value="1"/>
</dbReference>
<name>A0A165CEE7_9APHY</name>
<proteinExistence type="predicted"/>
<accession>A0A165CEE7</accession>
<dbReference type="STRING" id="1314785.A0A165CEE7"/>
<organism evidence="2 3">
    <name type="scientific">Laetiporus sulphureus 93-53</name>
    <dbReference type="NCBI Taxonomy" id="1314785"/>
    <lineage>
        <taxon>Eukaryota</taxon>
        <taxon>Fungi</taxon>
        <taxon>Dikarya</taxon>
        <taxon>Basidiomycota</taxon>
        <taxon>Agaricomycotina</taxon>
        <taxon>Agaricomycetes</taxon>
        <taxon>Polyporales</taxon>
        <taxon>Laetiporus</taxon>
    </lineage>
</organism>
<dbReference type="OrthoDB" id="2802813at2759"/>
<evidence type="ECO:0000313" key="3">
    <source>
        <dbReference type="Proteomes" id="UP000076871"/>
    </source>
</evidence>
<protein>
    <submittedName>
        <fullName evidence="2">Glycoside hydrolase family 115 protein</fullName>
    </submittedName>
</protein>
<dbReference type="PANTHER" id="PTHR37842:SF2">
    <property type="entry name" value="GYLCOSYL HYDROLASE 115 C-TERMINAL DOMAIN-CONTAINING PROTEIN"/>
    <property type="match status" value="1"/>
</dbReference>
<reference evidence="2 3" key="1">
    <citation type="journal article" date="2016" name="Mol. Biol. Evol.">
        <title>Comparative Genomics of Early-Diverging Mushroom-Forming Fungi Provides Insights into the Origins of Lignocellulose Decay Capabilities.</title>
        <authorList>
            <person name="Nagy L.G."/>
            <person name="Riley R."/>
            <person name="Tritt A."/>
            <person name="Adam C."/>
            <person name="Daum C."/>
            <person name="Floudas D."/>
            <person name="Sun H."/>
            <person name="Yadav J.S."/>
            <person name="Pangilinan J."/>
            <person name="Larsson K.H."/>
            <person name="Matsuura K."/>
            <person name="Barry K."/>
            <person name="Labutti K."/>
            <person name="Kuo R."/>
            <person name="Ohm R.A."/>
            <person name="Bhattacharya S.S."/>
            <person name="Shirouzu T."/>
            <person name="Yoshinaga Y."/>
            <person name="Martin F.M."/>
            <person name="Grigoriev I.V."/>
            <person name="Hibbett D.S."/>
        </authorList>
    </citation>
    <scope>NUCLEOTIDE SEQUENCE [LARGE SCALE GENOMIC DNA]</scope>
    <source>
        <strain evidence="2 3">93-53</strain>
    </source>
</reference>
<keyword evidence="2" id="KW-0378">Hydrolase</keyword>
<keyword evidence="3" id="KW-1185">Reference proteome</keyword>
<dbReference type="RefSeq" id="XP_040760404.1">
    <property type="nucleotide sequence ID" value="XM_040913124.1"/>
</dbReference>
<sequence>MPYISRYQAQKQALAGAMPGDNQYQCAQGYSCPKPSLSIDPYLPSGNRYFDIGAGGPVPFNFTATSNVTWVTMSPAAGYISPDAPEQRIFATGQPSMSLTATLTANYTQVPNNFTGFIEGDGCVSIEAARPSRNTTVEGIAWTNLPGYGRMLSGVTPWPRGGDELNFTVGTGPSIEYDFYTFNTYQDSGNVSITTYVSPLQNSHGPTRPLAIGIQVDSCEPQLSYFVPVVTPGT</sequence>
<dbReference type="InParanoid" id="A0A165CEE7"/>
<dbReference type="AlphaFoldDB" id="A0A165CEE7"/>
<dbReference type="EMBL" id="KV427650">
    <property type="protein sequence ID" value="KZT02664.1"/>
    <property type="molecule type" value="Genomic_DNA"/>
</dbReference>